<gene>
    <name evidence="1" type="ORF">GALL_497030</name>
</gene>
<proteinExistence type="predicted"/>
<protein>
    <recommendedName>
        <fullName evidence="2">Bacterial transcriptional activator domain-containing protein</fullName>
    </recommendedName>
</protein>
<comment type="caution">
    <text evidence="1">The sequence shown here is derived from an EMBL/GenBank/DDBJ whole genome shotgun (WGS) entry which is preliminary data.</text>
</comment>
<sequence length="112" mass="13256">MQFEEPARRTTLWQEHRSDMIHRSLDHLLAMAHRYRNEGRVRQAMELYWMLSEDHSGTTQALEAQGCLLELADAYEREDARHTARAVYERLLLPVQRKDAPHDLESRRVSLS</sequence>
<dbReference type="EMBL" id="MLJW01005156">
    <property type="protein sequence ID" value="OIQ68702.1"/>
    <property type="molecule type" value="Genomic_DNA"/>
</dbReference>
<organism evidence="1">
    <name type="scientific">mine drainage metagenome</name>
    <dbReference type="NCBI Taxonomy" id="410659"/>
    <lineage>
        <taxon>unclassified sequences</taxon>
        <taxon>metagenomes</taxon>
        <taxon>ecological metagenomes</taxon>
    </lineage>
</organism>
<reference evidence="1" key="1">
    <citation type="submission" date="2016-10" db="EMBL/GenBank/DDBJ databases">
        <title>Sequence of Gallionella enrichment culture.</title>
        <authorList>
            <person name="Poehlein A."/>
            <person name="Muehling M."/>
            <person name="Daniel R."/>
        </authorList>
    </citation>
    <scope>NUCLEOTIDE SEQUENCE</scope>
</reference>
<dbReference type="AlphaFoldDB" id="A0A1J5PBK1"/>
<name>A0A1J5PBK1_9ZZZZ</name>
<evidence type="ECO:0000313" key="1">
    <source>
        <dbReference type="EMBL" id="OIQ68702.1"/>
    </source>
</evidence>
<evidence type="ECO:0008006" key="2">
    <source>
        <dbReference type="Google" id="ProtNLM"/>
    </source>
</evidence>
<accession>A0A1J5PBK1</accession>